<dbReference type="EMBL" id="BMFZ01000006">
    <property type="protein sequence ID" value="GGA47747.1"/>
    <property type="molecule type" value="Genomic_DNA"/>
</dbReference>
<organism evidence="1 2">
    <name type="scientific">Hafnia psychrotolerans</name>
    <dbReference type="NCBI Taxonomy" id="1477018"/>
    <lineage>
        <taxon>Bacteria</taxon>
        <taxon>Pseudomonadati</taxon>
        <taxon>Pseudomonadota</taxon>
        <taxon>Gammaproteobacteria</taxon>
        <taxon>Enterobacterales</taxon>
        <taxon>Hafniaceae</taxon>
        <taxon>Hafnia</taxon>
    </lineage>
</organism>
<proteinExistence type="predicted"/>
<reference evidence="2" key="1">
    <citation type="journal article" date="2019" name="Int. J. Syst. Evol. Microbiol.">
        <title>The Global Catalogue of Microorganisms (GCM) 10K type strain sequencing project: providing services to taxonomists for standard genome sequencing and annotation.</title>
        <authorList>
            <consortium name="The Broad Institute Genomics Platform"/>
            <consortium name="The Broad Institute Genome Sequencing Center for Infectious Disease"/>
            <person name="Wu L."/>
            <person name="Ma J."/>
        </authorList>
    </citation>
    <scope>NUCLEOTIDE SEQUENCE [LARGE SCALE GENOMIC DNA]</scope>
    <source>
        <strain evidence="2">CGMCC 1.12806</strain>
    </source>
</reference>
<name>A0ABQ1GP99_9GAMM</name>
<evidence type="ECO:0000313" key="2">
    <source>
        <dbReference type="Proteomes" id="UP000627464"/>
    </source>
</evidence>
<comment type="caution">
    <text evidence="1">The sequence shown here is derived from an EMBL/GenBank/DDBJ whole genome shotgun (WGS) entry which is preliminary data.</text>
</comment>
<protein>
    <submittedName>
        <fullName evidence="1">Uncharacterized protein</fullName>
    </submittedName>
</protein>
<accession>A0ABQ1GP99</accession>
<dbReference type="Proteomes" id="UP000627464">
    <property type="component" value="Unassembled WGS sequence"/>
</dbReference>
<evidence type="ECO:0000313" key="1">
    <source>
        <dbReference type="EMBL" id="GGA47747.1"/>
    </source>
</evidence>
<keyword evidence="2" id="KW-1185">Reference proteome</keyword>
<sequence>MSCTNYVKCVTFIYGLTMPVTNAKKKQEIPFSPIHRTYHYADKGFLFVIPTSAKCSFCCSNQFAGYCKALAEHQ</sequence>
<gene>
    <name evidence="1" type="ORF">GCM10011328_23580</name>
</gene>